<gene>
    <name evidence="1" type="ORF">LNO71_01895</name>
</gene>
<accession>A0AAW6HRT9</accession>
<evidence type="ECO:0000313" key="2">
    <source>
        <dbReference type="Proteomes" id="UP001216384"/>
    </source>
</evidence>
<reference evidence="1" key="1">
    <citation type="submission" date="2021-11" db="EMBL/GenBank/DDBJ databases">
        <title>Description of Mycoplasma bradburyaesp. nov.from sea birds: a tribute to a great mycoplasmologist.</title>
        <authorList>
            <person name="Ramirez A.S."/>
            <person name="Poveda C."/>
            <person name="Suarez-Perez A."/>
            <person name="Rosales R.S."/>
            <person name="Dijkman R."/>
            <person name="Feberwee A."/>
            <person name="Spergser J."/>
            <person name="Szostak M.P."/>
            <person name="Ressel L."/>
            <person name="Calabuig P."/>
            <person name="Catania S."/>
            <person name="Gobbo F."/>
            <person name="Timofte D."/>
            <person name="Poveda J.B."/>
        </authorList>
    </citation>
    <scope>NUCLEOTIDE SEQUENCE</scope>
    <source>
        <strain evidence="1">T264</strain>
    </source>
</reference>
<dbReference type="RefSeq" id="WP_255046032.1">
    <property type="nucleotide sequence ID" value="NZ_CP101415.1"/>
</dbReference>
<sequence length="136" mass="15959">MIFQKKRELLISKPRVYLNLKSRMISNLLKIDRETVTLQLEYNWAADKSGNIALINKINKLIDRSWNTSLKKLVAKFKKIQKWTEDEIKYFSSSIIELQDKELSLFLNINNRNDKKGLLRVKKQSSGLFNVTRSVA</sequence>
<dbReference type="Proteomes" id="UP001216384">
    <property type="component" value="Unassembled WGS sequence"/>
</dbReference>
<name>A0AAW6HRT9_9MOLU</name>
<dbReference type="AlphaFoldDB" id="A0AAW6HRT9"/>
<protein>
    <submittedName>
        <fullName evidence="1">Uncharacterized protein</fullName>
    </submittedName>
</protein>
<organism evidence="1 2">
    <name type="scientific">Mycoplasma bradburyae</name>
    <dbReference type="NCBI Taxonomy" id="2963128"/>
    <lineage>
        <taxon>Bacteria</taxon>
        <taxon>Bacillati</taxon>
        <taxon>Mycoplasmatota</taxon>
        <taxon>Mollicutes</taxon>
        <taxon>Mycoplasmataceae</taxon>
        <taxon>Mycoplasma</taxon>
    </lineage>
</organism>
<dbReference type="EMBL" id="JAJHZP010000013">
    <property type="protein sequence ID" value="MDC4183393.1"/>
    <property type="molecule type" value="Genomic_DNA"/>
</dbReference>
<proteinExistence type="predicted"/>
<evidence type="ECO:0000313" key="1">
    <source>
        <dbReference type="EMBL" id="MDC4183393.1"/>
    </source>
</evidence>
<comment type="caution">
    <text evidence="1">The sequence shown here is derived from an EMBL/GenBank/DDBJ whole genome shotgun (WGS) entry which is preliminary data.</text>
</comment>